<feature type="domain" description="YEATS" evidence="6">
    <location>
        <begin position="9"/>
        <end position="162"/>
    </location>
</feature>
<dbReference type="AlphaFoldDB" id="A0A6A6UPU2"/>
<evidence type="ECO:0000256" key="2">
    <source>
        <dbReference type="ARBA" id="ARBA00023015"/>
    </source>
</evidence>
<dbReference type="PROSITE" id="PS51037">
    <property type="entry name" value="YEATS"/>
    <property type="match status" value="1"/>
</dbReference>
<keyword evidence="2" id="KW-0805">Transcription regulation</keyword>
<evidence type="ECO:0000259" key="6">
    <source>
        <dbReference type="PROSITE" id="PS51037"/>
    </source>
</evidence>
<accession>A0A6A6UPU2</accession>
<keyword evidence="4 5" id="KW-0539">Nucleus</keyword>
<name>A0A6A6UPU2_9PEZI</name>
<proteinExistence type="predicted"/>
<dbReference type="InterPro" id="IPR005033">
    <property type="entry name" value="YEATS"/>
</dbReference>
<protein>
    <recommendedName>
        <fullName evidence="1">Protein AF-9 homolog</fullName>
    </recommendedName>
</protein>
<dbReference type="GO" id="GO:0006355">
    <property type="term" value="P:regulation of DNA-templated transcription"/>
    <property type="evidence" value="ECO:0007669"/>
    <property type="project" value="InterPro"/>
</dbReference>
<dbReference type="EMBL" id="MU004231">
    <property type="protein sequence ID" value="KAF2673800.1"/>
    <property type="molecule type" value="Genomic_DNA"/>
</dbReference>
<dbReference type="InterPro" id="IPR055129">
    <property type="entry name" value="YEATS_dom"/>
</dbReference>
<reference evidence="7" key="1">
    <citation type="journal article" date="2020" name="Stud. Mycol.">
        <title>101 Dothideomycetes genomes: a test case for predicting lifestyles and emergence of pathogens.</title>
        <authorList>
            <person name="Haridas S."/>
            <person name="Albert R."/>
            <person name="Binder M."/>
            <person name="Bloem J."/>
            <person name="Labutti K."/>
            <person name="Salamov A."/>
            <person name="Andreopoulos B."/>
            <person name="Baker S."/>
            <person name="Barry K."/>
            <person name="Bills G."/>
            <person name="Bluhm B."/>
            <person name="Cannon C."/>
            <person name="Castanera R."/>
            <person name="Culley D."/>
            <person name="Daum C."/>
            <person name="Ezra D."/>
            <person name="Gonzalez J."/>
            <person name="Henrissat B."/>
            <person name="Kuo A."/>
            <person name="Liang C."/>
            <person name="Lipzen A."/>
            <person name="Lutzoni F."/>
            <person name="Magnuson J."/>
            <person name="Mondo S."/>
            <person name="Nolan M."/>
            <person name="Ohm R."/>
            <person name="Pangilinan J."/>
            <person name="Park H.-J."/>
            <person name="Ramirez L."/>
            <person name="Alfaro M."/>
            <person name="Sun H."/>
            <person name="Tritt A."/>
            <person name="Yoshinaga Y."/>
            <person name="Zwiers L.-H."/>
            <person name="Turgeon B."/>
            <person name="Goodwin S."/>
            <person name="Spatafora J."/>
            <person name="Crous P."/>
            <person name="Grigoriev I."/>
        </authorList>
    </citation>
    <scope>NUCLEOTIDE SEQUENCE</scope>
    <source>
        <strain evidence="7">CBS 115976</strain>
    </source>
</reference>
<keyword evidence="3" id="KW-0804">Transcription</keyword>
<dbReference type="Pfam" id="PF03366">
    <property type="entry name" value="YEATS"/>
    <property type="match status" value="1"/>
</dbReference>
<dbReference type="InterPro" id="IPR038704">
    <property type="entry name" value="YEAST_sf"/>
</dbReference>
<organism evidence="7 8">
    <name type="scientific">Microthyrium microscopicum</name>
    <dbReference type="NCBI Taxonomy" id="703497"/>
    <lineage>
        <taxon>Eukaryota</taxon>
        <taxon>Fungi</taxon>
        <taxon>Dikarya</taxon>
        <taxon>Ascomycota</taxon>
        <taxon>Pezizomycotina</taxon>
        <taxon>Dothideomycetes</taxon>
        <taxon>Dothideomycetes incertae sedis</taxon>
        <taxon>Microthyriales</taxon>
        <taxon>Microthyriaceae</taxon>
        <taxon>Microthyrium</taxon>
    </lineage>
</organism>
<evidence type="ECO:0000313" key="7">
    <source>
        <dbReference type="EMBL" id="KAF2673800.1"/>
    </source>
</evidence>
<gene>
    <name evidence="7" type="ORF">BT63DRAFT_383867</name>
</gene>
<dbReference type="Gene3D" id="2.60.40.1970">
    <property type="entry name" value="YEATS domain"/>
    <property type="match status" value="1"/>
</dbReference>
<sequence length="265" mass="29922">MPTPQQNKRVKGKRITRAFVIGTEAWKLTDANRPPKIKTGDTTGWRVYVRPVPGGPDLTAWLKKVVFVLHETFPNPVRNVENFPFELEESGYGGFWIVVKLYFQPISGEKQQQRQHFLQLDAYGDEGLQAEQAKTGIVRSEIVEHIEFTEPTEALWEALTSETQWDYLNPRSKGKNRGGIPMSLPGPGERTVELPASAPAGSVYSRETEENLLKMINTAGRKTEVETAETLRKTKEINEQQLRAKEGIDVDSKLLSLHDKLPAKK</sequence>
<evidence type="ECO:0000256" key="5">
    <source>
        <dbReference type="PROSITE-ProRule" id="PRU00376"/>
    </source>
</evidence>
<comment type="subcellular location">
    <subcellularLocation>
        <location evidence="5">Nucleus</location>
    </subcellularLocation>
</comment>
<evidence type="ECO:0000256" key="1">
    <source>
        <dbReference type="ARBA" id="ARBA00022408"/>
    </source>
</evidence>
<evidence type="ECO:0000256" key="3">
    <source>
        <dbReference type="ARBA" id="ARBA00023163"/>
    </source>
</evidence>
<dbReference type="PANTHER" id="PTHR47573">
    <property type="entry name" value="PROTEIN AF-9 HOMOLOG"/>
    <property type="match status" value="1"/>
</dbReference>
<dbReference type="GO" id="GO:0005634">
    <property type="term" value="C:nucleus"/>
    <property type="evidence" value="ECO:0007669"/>
    <property type="project" value="UniProtKB-SubCell"/>
</dbReference>
<dbReference type="Proteomes" id="UP000799302">
    <property type="component" value="Unassembled WGS sequence"/>
</dbReference>
<dbReference type="GO" id="GO:0000785">
    <property type="term" value="C:chromatin"/>
    <property type="evidence" value="ECO:0007669"/>
    <property type="project" value="UniProtKB-ARBA"/>
</dbReference>
<evidence type="ECO:0000256" key="4">
    <source>
        <dbReference type="ARBA" id="ARBA00023242"/>
    </source>
</evidence>
<dbReference type="OrthoDB" id="16041at2759"/>
<dbReference type="PANTHER" id="PTHR47573:SF1">
    <property type="entry name" value="PROTEIN AF-9 HOMOLOG"/>
    <property type="match status" value="1"/>
</dbReference>
<keyword evidence="8" id="KW-1185">Reference proteome</keyword>
<evidence type="ECO:0000313" key="8">
    <source>
        <dbReference type="Proteomes" id="UP000799302"/>
    </source>
</evidence>